<reference evidence="6" key="1">
    <citation type="submission" date="2017-02" db="UniProtKB">
        <authorList>
            <consortium name="WormBaseParasite"/>
        </authorList>
    </citation>
    <scope>IDENTIFICATION</scope>
</reference>
<dbReference type="SMART" id="SM00298">
    <property type="entry name" value="CHROMO"/>
    <property type="match status" value="1"/>
</dbReference>
<feature type="compositionally biased region" description="Polar residues" evidence="3">
    <location>
        <begin position="65"/>
        <end position="82"/>
    </location>
</feature>
<dbReference type="PANTHER" id="PTHR22812">
    <property type="entry name" value="CHROMOBOX PROTEIN"/>
    <property type="match status" value="1"/>
</dbReference>
<dbReference type="InterPro" id="IPR016197">
    <property type="entry name" value="Chromo-like_dom_sf"/>
</dbReference>
<evidence type="ECO:0000259" key="4">
    <source>
        <dbReference type="PROSITE" id="PS50013"/>
    </source>
</evidence>
<feature type="region of interest" description="Disordered" evidence="3">
    <location>
        <begin position="1"/>
        <end position="107"/>
    </location>
</feature>
<name>A0A0N5A884_9BILA</name>
<dbReference type="InterPro" id="IPR023779">
    <property type="entry name" value="Chromodomain_CS"/>
</dbReference>
<dbReference type="SUPFAM" id="SSF54160">
    <property type="entry name" value="Chromo domain-like"/>
    <property type="match status" value="2"/>
</dbReference>
<dbReference type="GO" id="GO:0005634">
    <property type="term" value="C:nucleus"/>
    <property type="evidence" value="ECO:0007669"/>
    <property type="project" value="UniProtKB-SubCell"/>
</dbReference>
<dbReference type="PRINTS" id="PR00504">
    <property type="entry name" value="CHROMODOMAIN"/>
</dbReference>
<keyword evidence="2" id="KW-0539">Nucleus</keyword>
<sequence>MGKRYKSKVPLKVNVSDEGNLKNGKNTHYTQSSEQVLESDELSSKSSLSSSSAMSDCTQLKKLVNEQSTTSKSAADMKSSTLEVDADNNMEATTSLVVDNVDGDSGMSKETTAEMNEDEEYVVEKILNKRVMNKSGRVEYLIKWKGYSDAENTWEPEENCVSAREAIIDFEEEQKEKKRRKDIDKEFSHKPLKVEEVATNASKNESDFGIGVNIEEVSTKMDLDCNDDKPSEDCTVELVVGVKPTADGVAAVVKYTNGRYGVRPTKDLVKSNPQALVDFYESLIVFRSNDEHQ</sequence>
<keyword evidence="5" id="KW-1185">Reference proteome</keyword>
<dbReference type="AlphaFoldDB" id="A0A0N5A884"/>
<evidence type="ECO:0000313" key="6">
    <source>
        <dbReference type="WBParaSite" id="SMUV_0000027101-mRNA-1"/>
    </source>
</evidence>
<evidence type="ECO:0000313" key="5">
    <source>
        <dbReference type="Proteomes" id="UP000046393"/>
    </source>
</evidence>
<organism evidence="5 6">
    <name type="scientific">Syphacia muris</name>
    <dbReference type="NCBI Taxonomy" id="451379"/>
    <lineage>
        <taxon>Eukaryota</taxon>
        <taxon>Metazoa</taxon>
        <taxon>Ecdysozoa</taxon>
        <taxon>Nematoda</taxon>
        <taxon>Chromadorea</taxon>
        <taxon>Rhabditida</taxon>
        <taxon>Spirurina</taxon>
        <taxon>Oxyuridomorpha</taxon>
        <taxon>Oxyuroidea</taxon>
        <taxon>Oxyuridae</taxon>
        <taxon>Syphacia</taxon>
    </lineage>
</organism>
<dbReference type="Proteomes" id="UP000046393">
    <property type="component" value="Unplaced"/>
</dbReference>
<dbReference type="InterPro" id="IPR023780">
    <property type="entry name" value="Chromo_domain"/>
</dbReference>
<dbReference type="InterPro" id="IPR017984">
    <property type="entry name" value="Chromo_dom_subgr"/>
</dbReference>
<dbReference type="PROSITE" id="PS50013">
    <property type="entry name" value="CHROMO_2"/>
    <property type="match status" value="1"/>
</dbReference>
<feature type="domain" description="Chromo" evidence="4">
    <location>
        <begin position="121"/>
        <end position="182"/>
    </location>
</feature>
<comment type="subcellular location">
    <subcellularLocation>
        <location evidence="1">Nucleus</location>
    </subcellularLocation>
</comment>
<dbReference type="STRING" id="451379.A0A0N5A884"/>
<dbReference type="CDD" id="cd00024">
    <property type="entry name" value="CD_CSD"/>
    <property type="match status" value="1"/>
</dbReference>
<evidence type="ECO:0000256" key="2">
    <source>
        <dbReference type="ARBA" id="ARBA00023242"/>
    </source>
</evidence>
<accession>A0A0N5A884</accession>
<protein>
    <submittedName>
        <fullName evidence="6">Chromo domain-containing protein</fullName>
    </submittedName>
</protein>
<feature type="compositionally biased region" description="Polar residues" evidence="3">
    <location>
        <begin position="23"/>
        <end position="36"/>
    </location>
</feature>
<dbReference type="Gene3D" id="2.40.50.40">
    <property type="match status" value="1"/>
</dbReference>
<dbReference type="PROSITE" id="PS00598">
    <property type="entry name" value="CHROMO_1"/>
    <property type="match status" value="1"/>
</dbReference>
<dbReference type="InterPro" id="IPR000953">
    <property type="entry name" value="Chromo/chromo_shadow_dom"/>
</dbReference>
<evidence type="ECO:0000256" key="3">
    <source>
        <dbReference type="SAM" id="MobiDB-lite"/>
    </source>
</evidence>
<dbReference type="WBParaSite" id="SMUV_0000027101-mRNA-1">
    <property type="protein sequence ID" value="SMUV_0000027101-mRNA-1"/>
    <property type="gene ID" value="SMUV_0000027101"/>
</dbReference>
<dbReference type="Pfam" id="PF00385">
    <property type="entry name" value="Chromo"/>
    <property type="match status" value="1"/>
</dbReference>
<dbReference type="InterPro" id="IPR051219">
    <property type="entry name" value="Heterochromatin_chromo-domain"/>
</dbReference>
<proteinExistence type="predicted"/>
<evidence type="ECO:0000256" key="1">
    <source>
        <dbReference type="ARBA" id="ARBA00004123"/>
    </source>
</evidence>